<reference evidence="2" key="1">
    <citation type="submission" date="2021-05" db="EMBL/GenBank/DDBJ databases">
        <authorList>
            <person name="Stam R."/>
        </authorList>
    </citation>
    <scope>NUCLEOTIDE SEQUENCE</scope>
    <source>
        <strain evidence="2">CS162</strain>
    </source>
</reference>
<feature type="compositionally biased region" description="Polar residues" evidence="1">
    <location>
        <begin position="428"/>
        <end position="437"/>
    </location>
</feature>
<dbReference type="EMBL" id="CAJRGZ010000015">
    <property type="protein sequence ID" value="CAG5140800.1"/>
    <property type="molecule type" value="Genomic_DNA"/>
</dbReference>
<feature type="compositionally biased region" description="Polar residues" evidence="1">
    <location>
        <begin position="159"/>
        <end position="171"/>
    </location>
</feature>
<dbReference type="AlphaFoldDB" id="A0A8J2MVD0"/>
<accession>A0A8J2MVD0</accession>
<feature type="region of interest" description="Disordered" evidence="1">
    <location>
        <begin position="366"/>
        <end position="386"/>
    </location>
</feature>
<comment type="caution">
    <text evidence="2">The sequence shown here is derived from an EMBL/GenBank/DDBJ whole genome shotgun (WGS) entry which is preliminary data.</text>
</comment>
<feature type="region of interest" description="Disordered" evidence="1">
    <location>
        <begin position="428"/>
        <end position="455"/>
    </location>
</feature>
<feature type="region of interest" description="Disordered" evidence="1">
    <location>
        <begin position="157"/>
        <end position="201"/>
    </location>
</feature>
<organism evidence="2 3">
    <name type="scientific">Alternaria atra</name>
    <dbReference type="NCBI Taxonomy" id="119953"/>
    <lineage>
        <taxon>Eukaryota</taxon>
        <taxon>Fungi</taxon>
        <taxon>Dikarya</taxon>
        <taxon>Ascomycota</taxon>
        <taxon>Pezizomycotina</taxon>
        <taxon>Dothideomycetes</taxon>
        <taxon>Pleosporomycetidae</taxon>
        <taxon>Pleosporales</taxon>
        <taxon>Pleosporineae</taxon>
        <taxon>Pleosporaceae</taxon>
        <taxon>Alternaria</taxon>
        <taxon>Alternaria sect. Ulocladioides</taxon>
    </lineage>
</organism>
<feature type="compositionally biased region" description="Low complexity" evidence="1">
    <location>
        <begin position="565"/>
        <end position="583"/>
    </location>
</feature>
<feature type="region of interest" description="Disordered" evidence="1">
    <location>
        <begin position="261"/>
        <end position="302"/>
    </location>
</feature>
<evidence type="ECO:0000313" key="3">
    <source>
        <dbReference type="Proteomes" id="UP000676310"/>
    </source>
</evidence>
<evidence type="ECO:0000313" key="2">
    <source>
        <dbReference type="EMBL" id="CAG5140800.1"/>
    </source>
</evidence>
<dbReference type="RefSeq" id="XP_043164320.1">
    <property type="nucleotide sequence ID" value="XM_043308385.1"/>
</dbReference>
<gene>
    <name evidence="2" type="ORF">ALTATR162_LOCUS791</name>
</gene>
<feature type="region of interest" description="Disordered" evidence="1">
    <location>
        <begin position="560"/>
        <end position="587"/>
    </location>
</feature>
<keyword evidence="3" id="KW-1185">Reference proteome</keyword>
<dbReference type="Proteomes" id="UP000676310">
    <property type="component" value="Unassembled WGS sequence"/>
</dbReference>
<proteinExistence type="predicted"/>
<dbReference type="OrthoDB" id="3800943at2759"/>
<feature type="compositionally biased region" description="Basic and acidic residues" evidence="1">
    <location>
        <begin position="438"/>
        <end position="447"/>
    </location>
</feature>
<dbReference type="GeneID" id="67019961"/>
<feature type="region of interest" description="Disordered" evidence="1">
    <location>
        <begin position="1"/>
        <end position="41"/>
    </location>
</feature>
<sequence length="907" mass="98138">MSSLRTRNASLLDRSNRQEPTYGPAASDLSEGANADPTFRSIQASHPDPFAYYKAFVGTSSSHLQPQSQAQGGDQPCVVQDHDGYTCHDISGTGDVHHDMDYQQQARARAVPYNLAVRLANRSNGVPLATIVEQGSYSTLNSHGSLLSVGRFPSPRVVKNTSPSRASNKVSHTPDDYSLQRSTEDSQPEHVLNAPSKTYNVPLCKDPSTSLQANHAAIQPVLSTIQPLQPTVYHISKTNTAADTRNVKSFLRGVIHNARAASRTRPRSFSMQASATEYPDDRPETSEDSLQSQLPASDMPQLGDDRFDTPYCMPTASQTLSATDMLAPEDQARNGQTFMADPRLSAHAMPSLLDAKPYRLESQTTPAAVAQLPPPSAVARSRERSPSVRLVYPEPRNGAHEGCSAGVPTLSNESVDTISAGHTFYGVSTSGSNSRSPTELERAKEASRNTSFCSTTSTSYSGTVVGVDVDLQHDFPHPVRPSRSPTPIVPVWFTPQMADLERQASIPEFPPESHQVPEAAPPRRSITSSALTSLLPIAAASGIVRPNYDTPKISFFSPSGNLIQPEGSSTPGTSSTSDFSGSPNVTTSYYDTRTTPAAYSAFPKTTCLPPPRPSLKPMTMPPTSSAPLPAHLRFHHNYRRPEQSQIDSTVGSTESFIVPAPPVHGCDGIVRTESLAPYSILRHSYEKNKSRPQYKRRKSARSFTEDLKYEARFQRARLITAILASCTSSGKGRVLRKRKAASRRAAATDYVSMPRNHTGEGVNSARTKRIHPRQTKGSRDVGVLGPLAGHILRICFCQPYDSAGEATHIAVTENICIGKSDHIGIMQSRSKKESPSTDANEVDVDAALPNARVVGGTEWKTSNNVCQRTTARNVKRNSIAGTNQYIRMQSDSVISVGVALRTATAGG</sequence>
<name>A0A8J2MVD0_9PLEO</name>
<evidence type="ECO:0000256" key="1">
    <source>
        <dbReference type="SAM" id="MobiDB-lite"/>
    </source>
</evidence>
<protein>
    <submittedName>
        <fullName evidence="2">Uncharacterized protein</fullName>
    </submittedName>
</protein>